<evidence type="ECO:0000313" key="1">
    <source>
        <dbReference type="EMBL" id="OAF98485.1"/>
    </source>
</evidence>
<organism evidence="1 2">
    <name type="scientific">Paraphaeosphaeria sporulosa</name>
    <dbReference type="NCBI Taxonomy" id="1460663"/>
    <lineage>
        <taxon>Eukaryota</taxon>
        <taxon>Fungi</taxon>
        <taxon>Dikarya</taxon>
        <taxon>Ascomycota</taxon>
        <taxon>Pezizomycotina</taxon>
        <taxon>Dothideomycetes</taxon>
        <taxon>Pleosporomycetidae</taxon>
        <taxon>Pleosporales</taxon>
        <taxon>Massarineae</taxon>
        <taxon>Didymosphaeriaceae</taxon>
        <taxon>Paraphaeosphaeria</taxon>
    </lineage>
</organism>
<dbReference type="RefSeq" id="XP_018028851.1">
    <property type="nucleotide sequence ID" value="XM_018180608.1"/>
</dbReference>
<dbReference type="InParanoid" id="A0A177BTK7"/>
<gene>
    <name evidence="1" type="ORF">CC84DRAFT_1182163</name>
</gene>
<sequence>MRTEVKRMCRWGGAGRPPALAPDNPQQPIVALKASYLALGDLYLNTTPYLLNNQSIRNRYLTTNSRSLNLNRVLTYDSSTKIVMASDETSSPGPTPLVTAEQGHVQDDSDVSLDLDEMRESYVHIPNTSSILVIQQPFQETVLWKQTIMSKKGQRPSDDDCGKMMGWKPETVTKLKYDRDVTELILYAINQSKEGGKFYKADRLTTLDILHKKFVEVALPQP</sequence>
<dbReference type="AlphaFoldDB" id="A0A177BTK7"/>
<reference evidence="1 2" key="1">
    <citation type="submission" date="2016-05" db="EMBL/GenBank/DDBJ databases">
        <title>Comparative analysis of secretome profiles of manganese(II)-oxidizing ascomycete fungi.</title>
        <authorList>
            <consortium name="DOE Joint Genome Institute"/>
            <person name="Zeiner C.A."/>
            <person name="Purvine S.O."/>
            <person name="Zink E.M."/>
            <person name="Wu S."/>
            <person name="Pasa-Tolic L."/>
            <person name="Chaput D.L."/>
            <person name="Haridas S."/>
            <person name="Grigoriev I.V."/>
            <person name="Santelli C.M."/>
            <person name="Hansel C.M."/>
        </authorList>
    </citation>
    <scope>NUCLEOTIDE SEQUENCE [LARGE SCALE GENOMIC DNA]</scope>
    <source>
        <strain evidence="1 2">AP3s5-JAC2a</strain>
    </source>
</reference>
<dbReference type="GeneID" id="28764094"/>
<keyword evidence="2" id="KW-1185">Reference proteome</keyword>
<proteinExistence type="predicted"/>
<dbReference type="EMBL" id="KV441573">
    <property type="protein sequence ID" value="OAF98485.1"/>
    <property type="molecule type" value="Genomic_DNA"/>
</dbReference>
<protein>
    <submittedName>
        <fullName evidence="1">Uncharacterized protein</fullName>
    </submittedName>
</protein>
<evidence type="ECO:0000313" key="2">
    <source>
        <dbReference type="Proteomes" id="UP000077069"/>
    </source>
</evidence>
<dbReference type="Proteomes" id="UP000077069">
    <property type="component" value="Unassembled WGS sequence"/>
</dbReference>
<name>A0A177BTK7_9PLEO</name>
<accession>A0A177BTK7</accession>